<dbReference type="AlphaFoldDB" id="A0A9W6ZYW2"/>
<evidence type="ECO:0000313" key="2">
    <source>
        <dbReference type="EMBL" id="GMH58360.1"/>
    </source>
</evidence>
<dbReference type="Proteomes" id="UP001165122">
    <property type="component" value="Unassembled WGS sequence"/>
</dbReference>
<feature type="coiled-coil region" evidence="1">
    <location>
        <begin position="70"/>
        <end position="97"/>
    </location>
</feature>
<keyword evidence="3" id="KW-1185">Reference proteome</keyword>
<keyword evidence="1" id="KW-0175">Coiled coil</keyword>
<evidence type="ECO:0000313" key="3">
    <source>
        <dbReference type="Proteomes" id="UP001165122"/>
    </source>
</evidence>
<dbReference type="Pfam" id="PF03382">
    <property type="entry name" value="DUF285"/>
    <property type="match status" value="2"/>
</dbReference>
<organism evidence="2 3">
    <name type="scientific">Triparma laevis f. longispina</name>
    <dbReference type="NCBI Taxonomy" id="1714387"/>
    <lineage>
        <taxon>Eukaryota</taxon>
        <taxon>Sar</taxon>
        <taxon>Stramenopiles</taxon>
        <taxon>Ochrophyta</taxon>
        <taxon>Bolidophyceae</taxon>
        <taxon>Parmales</taxon>
        <taxon>Triparmaceae</taxon>
        <taxon>Triparma</taxon>
    </lineage>
</organism>
<sequence length="174" mass="19722">MTTSKGVDRVVNTEGMFNGAESFNQDLSGWNVEKCKNMGKMFNGDENFNKDSVKNWDLSGKDTKDMFNAREKGETAMKKYKKQKEKKQAEMMKEIKKTGKFGNKNLKAAEKEWCEDSGKAEAKYGHILGWDTSEVTSTSCLFYDKVKFNDDISKTCRGLSARIKISILMCQDGT</sequence>
<reference evidence="3" key="1">
    <citation type="journal article" date="2023" name="Commun. Biol.">
        <title>Genome analysis of Parmales, the sister group of diatoms, reveals the evolutionary specialization of diatoms from phago-mixotrophs to photoautotrophs.</title>
        <authorList>
            <person name="Ban H."/>
            <person name="Sato S."/>
            <person name="Yoshikawa S."/>
            <person name="Yamada K."/>
            <person name="Nakamura Y."/>
            <person name="Ichinomiya M."/>
            <person name="Sato N."/>
            <person name="Blanc-Mathieu R."/>
            <person name="Endo H."/>
            <person name="Kuwata A."/>
            <person name="Ogata H."/>
        </authorList>
    </citation>
    <scope>NUCLEOTIDE SEQUENCE [LARGE SCALE GENOMIC DNA]</scope>
    <source>
        <strain evidence="3">NIES 3700</strain>
    </source>
</reference>
<proteinExistence type="predicted"/>
<accession>A0A9W6ZYW2</accession>
<protein>
    <submittedName>
        <fullName evidence="2">Uncharacterized protein</fullName>
    </submittedName>
</protein>
<name>A0A9W6ZYW2_9STRA</name>
<evidence type="ECO:0000256" key="1">
    <source>
        <dbReference type="SAM" id="Coils"/>
    </source>
</evidence>
<dbReference type="EMBL" id="BRXW01000478">
    <property type="protein sequence ID" value="GMH58360.1"/>
    <property type="molecule type" value="Genomic_DNA"/>
</dbReference>
<dbReference type="InterPro" id="IPR005046">
    <property type="entry name" value="DUF285"/>
</dbReference>
<comment type="caution">
    <text evidence="2">The sequence shown here is derived from an EMBL/GenBank/DDBJ whole genome shotgun (WGS) entry which is preliminary data.</text>
</comment>
<gene>
    <name evidence="2" type="ORF">TrLO_g7370</name>
</gene>